<dbReference type="Pfam" id="PF03737">
    <property type="entry name" value="RraA-like"/>
    <property type="match status" value="1"/>
</dbReference>
<evidence type="ECO:0000313" key="6">
    <source>
        <dbReference type="EMBL" id="OZI71824.1"/>
    </source>
</evidence>
<dbReference type="AlphaFoldDB" id="A0A261VCF4"/>
<dbReference type="InterPro" id="IPR036704">
    <property type="entry name" value="RraA/RraA-like_sf"/>
</dbReference>
<dbReference type="InterPro" id="IPR005493">
    <property type="entry name" value="RraA/RraA-like"/>
</dbReference>
<evidence type="ECO:0000256" key="4">
    <source>
        <dbReference type="ARBA" id="ARBA00030169"/>
    </source>
</evidence>
<dbReference type="CDD" id="cd16841">
    <property type="entry name" value="RraA_family"/>
    <property type="match status" value="1"/>
</dbReference>
<keyword evidence="7" id="KW-1185">Reference proteome</keyword>
<reference evidence="7" key="1">
    <citation type="submission" date="2017-05" db="EMBL/GenBank/DDBJ databases">
        <title>Complete and WGS of Bordetella genogroups.</title>
        <authorList>
            <person name="Spilker T."/>
            <person name="Lipuma J."/>
        </authorList>
    </citation>
    <scope>NUCLEOTIDE SEQUENCE [LARGE SCALE GENOMIC DNA]</scope>
    <source>
        <strain evidence="7">AU6712</strain>
    </source>
</reference>
<evidence type="ECO:0000256" key="1">
    <source>
        <dbReference type="ARBA" id="ARBA00001968"/>
    </source>
</evidence>
<dbReference type="RefSeq" id="WP_094815731.1">
    <property type="nucleotide sequence ID" value="NZ_NEVU01000003.1"/>
</dbReference>
<protein>
    <recommendedName>
        <fullName evidence="2">Putative 4-hydroxy-4-methyl-2-oxoglutarate aldolase</fullName>
    </recommendedName>
    <alternativeName>
        <fullName evidence="3">Regulator of ribonuclease activity homolog</fullName>
    </alternativeName>
    <alternativeName>
        <fullName evidence="4">RraA-like protein</fullName>
    </alternativeName>
</protein>
<evidence type="ECO:0000313" key="7">
    <source>
        <dbReference type="Proteomes" id="UP000216429"/>
    </source>
</evidence>
<keyword evidence="5" id="KW-0479">Metal-binding</keyword>
<keyword evidence="5" id="KW-0460">Magnesium</keyword>
<dbReference type="GO" id="GO:0046872">
    <property type="term" value="F:metal ion binding"/>
    <property type="evidence" value="ECO:0007669"/>
    <property type="project" value="UniProtKB-KW"/>
</dbReference>
<comment type="cofactor">
    <cofactor evidence="1">
        <name>a divalent metal cation</name>
        <dbReference type="ChEBI" id="CHEBI:60240"/>
    </cofactor>
</comment>
<feature type="binding site" evidence="5">
    <location>
        <begin position="95"/>
        <end position="98"/>
    </location>
    <ligand>
        <name>substrate</name>
    </ligand>
</feature>
<organism evidence="6 7">
    <name type="scientific">Bordetella genomosp. 12</name>
    <dbReference type="NCBI Taxonomy" id="463035"/>
    <lineage>
        <taxon>Bacteria</taxon>
        <taxon>Pseudomonadati</taxon>
        <taxon>Pseudomonadota</taxon>
        <taxon>Betaproteobacteria</taxon>
        <taxon>Burkholderiales</taxon>
        <taxon>Alcaligenaceae</taxon>
        <taxon>Bordetella</taxon>
    </lineage>
</organism>
<dbReference type="GO" id="GO:0032259">
    <property type="term" value="P:methylation"/>
    <property type="evidence" value="ECO:0007669"/>
    <property type="project" value="UniProtKB-KW"/>
</dbReference>
<keyword evidence="6" id="KW-0489">Methyltransferase</keyword>
<name>A0A261VCF4_9BORD</name>
<sequence length="225" mass="23134">MSHSEQDLLARCALIGTSTWADAMDTLGIAGVVQGITRRGGQGRMAGFAVTARHVWGGLGDFDRSDFAVGRLVAATGPGRVLMVDAGGTCISTFGGIASMAASKRQATAVVIDGACRDVDEIQATGLWLASRHVTPLTGKTRLRLQAMGEPVTIGGAQVAEGDLVVGDDTGLVVVPRARLQDVLAAAQEALAVDERVEQGIRDGLSFAQAAAAANYIPARAGEHA</sequence>
<evidence type="ECO:0000256" key="2">
    <source>
        <dbReference type="ARBA" id="ARBA00016549"/>
    </source>
</evidence>
<dbReference type="PANTHER" id="PTHR33254">
    <property type="entry name" value="4-HYDROXY-4-METHYL-2-OXOGLUTARATE ALDOLASE 3-RELATED"/>
    <property type="match status" value="1"/>
</dbReference>
<feature type="binding site" evidence="5">
    <location>
        <position position="117"/>
    </location>
    <ligand>
        <name>substrate</name>
    </ligand>
</feature>
<accession>A0A261VCF4</accession>
<dbReference type="EMBL" id="NEVU01000003">
    <property type="protein sequence ID" value="OZI71824.1"/>
    <property type="molecule type" value="Genomic_DNA"/>
</dbReference>
<evidence type="ECO:0000256" key="5">
    <source>
        <dbReference type="PIRSR" id="PIRSR605493-1"/>
    </source>
</evidence>
<dbReference type="SUPFAM" id="SSF89562">
    <property type="entry name" value="RraA-like"/>
    <property type="match status" value="1"/>
</dbReference>
<dbReference type="Proteomes" id="UP000216429">
    <property type="component" value="Unassembled WGS sequence"/>
</dbReference>
<evidence type="ECO:0000256" key="3">
    <source>
        <dbReference type="ARBA" id="ARBA00029596"/>
    </source>
</evidence>
<comment type="caution">
    <text evidence="6">The sequence shown here is derived from an EMBL/GenBank/DDBJ whole genome shotgun (WGS) entry which is preliminary data.</text>
</comment>
<dbReference type="PANTHER" id="PTHR33254:SF4">
    <property type="entry name" value="4-HYDROXY-4-METHYL-2-OXOGLUTARATE ALDOLASE 3-RELATED"/>
    <property type="match status" value="1"/>
</dbReference>
<keyword evidence="6" id="KW-0808">Transferase</keyword>
<gene>
    <name evidence="6" type="ORF">CAL22_18720</name>
</gene>
<dbReference type="OrthoDB" id="8969658at2"/>
<proteinExistence type="predicted"/>
<feature type="binding site" evidence="5">
    <location>
        <position position="118"/>
    </location>
    <ligand>
        <name>Mg(2+)</name>
        <dbReference type="ChEBI" id="CHEBI:18420"/>
    </ligand>
</feature>
<comment type="cofactor">
    <cofactor evidence="5">
        <name>Mg(2+)</name>
        <dbReference type="ChEBI" id="CHEBI:18420"/>
    </cofactor>
</comment>
<dbReference type="GO" id="GO:0008168">
    <property type="term" value="F:methyltransferase activity"/>
    <property type="evidence" value="ECO:0007669"/>
    <property type="project" value="UniProtKB-KW"/>
</dbReference>
<dbReference type="Gene3D" id="3.50.30.40">
    <property type="entry name" value="Ribonuclease E inhibitor RraA/RraA-like"/>
    <property type="match status" value="1"/>
</dbReference>